<accession>A0A1F5V1U1</accession>
<dbReference type="Gene3D" id="2.40.50.140">
    <property type="entry name" value="Nucleic acid-binding proteins"/>
    <property type="match status" value="1"/>
</dbReference>
<dbReference type="InterPro" id="IPR022002">
    <property type="entry name" value="ChsH2_Znr"/>
</dbReference>
<dbReference type="Proteomes" id="UP000179157">
    <property type="component" value="Unassembled WGS sequence"/>
</dbReference>
<name>A0A1F5V1U1_FRAXR</name>
<dbReference type="Gene3D" id="6.10.30.10">
    <property type="match status" value="1"/>
</dbReference>
<dbReference type="EMBL" id="MFGX01000014">
    <property type="protein sequence ID" value="OGF57365.1"/>
    <property type="molecule type" value="Genomic_DNA"/>
</dbReference>
<dbReference type="AlphaFoldDB" id="A0A1F5V1U1"/>
<organism evidence="3 4">
    <name type="scientific">Fraserbacteria sp. (strain RBG_16_55_9)</name>
    <dbReference type="NCBI Taxonomy" id="1817864"/>
    <lineage>
        <taxon>Bacteria</taxon>
        <taxon>Candidatus Fraseribacteriota</taxon>
    </lineage>
</organism>
<evidence type="ECO:0000259" key="1">
    <source>
        <dbReference type="Pfam" id="PF01796"/>
    </source>
</evidence>
<reference evidence="3 4" key="1">
    <citation type="journal article" date="2016" name="Nat. Commun.">
        <title>Thousands of microbial genomes shed light on interconnected biogeochemical processes in an aquifer system.</title>
        <authorList>
            <person name="Anantharaman K."/>
            <person name="Brown C.T."/>
            <person name="Hug L.A."/>
            <person name="Sharon I."/>
            <person name="Castelle C.J."/>
            <person name="Probst A.J."/>
            <person name="Thomas B.C."/>
            <person name="Singh A."/>
            <person name="Wilkins M.J."/>
            <person name="Karaoz U."/>
            <person name="Brodie E.L."/>
            <person name="Williams K.H."/>
            <person name="Hubbard S.S."/>
            <person name="Banfield J.F."/>
        </authorList>
    </citation>
    <scope>NUCLEOTIDE SEQUENCE [LARGE SCALE GENOMIC DNA]</scope>
    <source>
        <strain evidence="4">RBG_16_55_9</strain>
    </source>
</reference>
<evidence type="ECO:0008006" key="5">
    <source>
        <dbReference type="Google" id="ProtNLM"/>
    </source>
</evidence>
<dbReference type="Pfam" id="PF12172">
    <property type="entry name" value="zf-ChsH2"/>
    <property type="match status" value="1"/>
</dbReference>
<dbReference type="InterPro" id="IPR052513">
    <property type="entry name" value="Thioester_dehydratase-like"/>
</dbReference>
<dbReference type="PANTHER" id="PTHR34075:SF4">
    <property type="entry name" value="DUF35 DOMAIN-CONTAINING PROTEIN"/>
    <property type="match status" value="1"/>
</dbReference>
<dbReference type="SUPFAM" id="SSF50249">
    <property type="entry name" value="Nucleic acid-binding proteins"/>
    <property type="match status" value="1"/>
</dbReference>
<proteinExistence type="predicted"/>
<feature type="domain" description="ChsH2 C-terminal OB-fold" evidence="1">
    <location>
        <begin position="76"/>
        <end position="139"/>
    </location>
</feature>
<evidence type="ECO:0000313" key="3">
    <source>
        <dbReference type="EMBL" id="OGF57365.1"/>
    </source>
</evidence>
<comment type="caution">
    <text evidence="3">The sequence shown here is derived from an EMBL/GenBank/DDBJ whole genome shotgun (WGS) entry which is preliminary data.</text>
</comment>
<evidence type="ECO:0000259" key="2">
    <source>
        <dbReference type="Pfam" id="PF12172"/>
    </source>
</evidence>
<gene>
    <name evidence="3" type="ORF">A2Z21_02320</name>
</gene>
<evidence type="ECO:0000313" key="4">
    <source>
        <dbReference type="Proteomes" id="UP000179157"/>
    </source>
</evidence>
<feature type="domain" description="ChsH2 rubredoxin-like zinc ribbon" evidence="2">
    <location>
        <begin position="42"/>
        <end position="71"/>
    </location>
</feature>
<dbReference type="InterPro" id="IPR002878">
    <property type="entry name" value="ChsH2_C"/>
</dbReference>
<sequence>MTFSEKFQKTTDVKHWLGDMEVDHFLYTAGIAGEAFFVALRDKGVILGTRCELCGITYVPPRIYCEHCFAELNEYTDVGLRGRVRSFTIARLGKDGNELKKPEIFAVIDFGSGTTGLLHKLGEVTPETVKVGLDVEAVLKPKSQRGGHITDIEYFRPVG</sequence>
<dbReference type="STRING" id="1817864.A2Z21_02320"/>
<dbReference type="PANTHER" id="PTHR34075">
    <property type="entry name" value="BLR3430 PROTEIN"/>
    <property type="match status" value="1"/>
</dbReference>
<protein>
    <recommendedName>
        <fullName evidence="5">DUF35 domain-containing protein</fullName>
    </recommendedName>
</protein>
<dbReference type="Pfam" id="PF01796">
    <property type="entry name" value="OB_ChsH2_C"/>
    <property type="match status" value="1"/>
</dbReference>
<dbReference type="InterPro" id="IPR012340">
    <property type="entry name" value="NA-bd_OB-fold"/>
</dbReference>